<dbReference type="GO" id="GO:0031207">
    <property type="term" value="C:Sec62/Sec63 complex"/>
    <property type="evidence" value="ECO:0000318"/>
    <property type="project" value="GO_Central"/>
</dbReference>
<dbReference type="GO" id="GO:0031204">
    <property type="term" value="P:post-translational protein targeting to membrane, translocation"/>
    <property type="evidence" value="ECO:0000318"/>
    <property type="project" value="GO_Central"/>
</dbReference>
<evidence type="ECO:0000256" key="1">
    <source>
        <dbReference type="SAM" id="Phobius"/>
    </source>
</evidence>
<reference evidence="2 3" key="1">
    <citation type="journal article" date="2004" name="Science">
        <title>The Ashbya gossypii genome as a tool for mapping the ancient Saccharomyces cerevisiae genome.</title>
        <authorList>
            <person name="Dietrich F.S."/>
            <person name="Voegeli S."/>
            <person name="Brachat S."/>
            <person name="Lerch A."/>
            <person name="Gates K."/>
            <person name="Steiner S."/>
            <person name="Mohr C."/>
            <person name="Pohlmann R."/>
            <person name="Luedi P."/>
            <person name="Choi S."/>
            <person name="Wing R.A."/>
            <person name="Flavier A."/>
            <person name="Gaffney T.D."/>
            <person name="Philippsen P."/>
        </authorList>
    </citation>
    <scope>NUCLEOTIDE SEQUENCE [LARGE SCALE GENOMIC DNA]</scope>
    <source>
        <strain evidence="3">ATCC 10895 / CBS 109.51 / FGSC 9923 / NRRL Y-1056</strain>
    </source>
</reference>
<keyword evidence="1" id="KW-0812">Transmembrane</keyword>
<dbReference type="Pfam" id="PF09802">
    <property type="entry name" value="Sec66"/>
    <property type="match status" value="1"/>
</dbReference>
<feature type="transmembrane region" description="Helical" evidence="1">
    <location>
        <begin position="28"/>
        <end position="49"/>
    </location>
</feature>
<evidence type="ECO:0000313" key="2">
    <source>
        <dbReference type="EMBL" id="AAS54700.1"/>
    </source>
</evidence>
<proteinExistence type="predicted"/>
<keyword evidence="1" id="KW-1133">Transmembrane helix</keyword>
<dbReference type="OrthoDB" id="73168at2759"/>
<dbReference type="PANTHER" id="PTHR28229">
    <property type="entry name" value="TRANSLOCATION PROTEIN SEC66"/>
    <property type="match status" value="1"/>
</dbReference>
<evidence type="ECO:0000313" key="3">
    <source>
        <dbReference type="Proteomes" id="UP000000591"/>
    </source>
</evidence>
<sequence length="207" mass="24416">MSSYNDTGYNSTFFEEKAEPTRTKNVSFYTPLIYVSILIVSLMTFANNYRKKKWEERSRLPSIFSEHAARDLYFEVKELSEREKVHEKVLKAALLNRGAEAVRRTIKLKEFAPHVEVLYKNGSVGDDYWQRYQNEVKLVDYEFKMCIQEAESLQPGWPQLFVTVAKEICFNQALQRRYDAILKRKEEQAARWELKLDENGRLVEPVA</sequence>
<reference evidence="3" key="2">
    <citation type="journal article" date="2013" name="G3 (Bethesda)">
        <title>Genomes of Ashbya fungi isolated from insects reveal four mating-type loci, numerous translocations, lack of transposons, and distinct gene duplications.</title>
        <authorList>
            <person name="Dietrich F.S."/>
            <person name="Voegeli S."/>
            <person name="Kuo S."/>
            <person name="Philippsen P."/>
        </authorList>
    </citation>
    <scope>GENOME REANNOTATION</scope>
    <source>
        <strain evidence="3">ATCC 10895 / CBS 109.51 / FGSC 9923 / NRRL Y-1056</strain>
    </source>
</reference>
<dbReference type="InParanoid" id="Q74ZJ2"/>
<organism evidence="2 3">
    <name type="scientific">Eremothecium gossypii (strain ATCC 10895 / CBS 109.51 / FGSC 9923 / NRRL Y-1056)</name>
    <name type="common">Yeast</name>
    <name type="synonym">Ashbya gossypii</name>
    <dbReference type="NCBI Taxonomy" id="284811"/>
    <lineage>
        <taxon>Eukaryota</taxon>
        <taxon>Fungi</taxon>
        <taxon>Dikarya</taxon>
        <taxon>Ascomycota</taxon>
        <taxon>Saccharomycotina</taxon>
        <taxon>Saccharomycetes</taxon>
        <taxon>Saccharomycetales</taxon>
        <taxon>Saccharomycetaceae</taxon>
        <taxon>Eremothecium</taxon>
    </lineage>
</organism>
<dbReference type="STRING" id="284811.Q74ZJ2"/>
<dbReference type="OMA" id="DYWQRYQ"/>
<dbReference type="FunCoup" id="Q74ZJ2">
    <property type="interactions" value="66"/>
</dbReference>
<keyword evidence="3" id="KW-1185">Reference proteome</keyword>
<name>Q74ZJ2_EREGS</name>
<accession>Q74ZJ2</accession>
<dbReference type="Proteomes" id="UP000000591">
    <property type="component" value="Chromosome VII"/>
</dbReference>
<dbReference type="PANTHER" id="PTHR28229:SF1">
    <property type="entry name" value="TRANSLOCATION PROTEIN SEC66"/>
    <property type="match status" value="1"/>
</dbReference>
<dbReference type="RefSeq" id="NP_986876.1">
    <property type="nucleotide sequence ID" value="NM_211938.1"/>
</dbReference>
<dbReference type="HOGENOM" id="CLU_066294_1_1_1"/>
<protein>
    <submittedName>
        <fullName evidence="2">AGR210Cp</fullName>
    </submittedName>
</protein>
<dbReference type="InterPro" id="IPR018624">
    <property type="entry name" value="Sec66"/>
</dbReference>
<dbReference type="GeneID" id="4623178"/>
<dbReference type="eggNOG" id="KOG4699">
    <property type="taxonomic scope" value="Eukaryota"/>
</dbReference>
<dbReference type="KEGG" id="ago:AGOS_AGR210C"/>
<keyword evidence="1" id="KW-0472">Membrane</keyword>
<dbReference type="EMBL" id="AE016820">
    <property type="protein sequence ID" value="AAS54700.1"/>
    <property type="molecule type" value="Genomic_DNA"/>
</dbReference>
<dbReference type="AlphaFoldDB" id="Q74ZJ2"/>
<gene>
    <name evidence="2" type="ORF">AGOS_AGR210C</name>
</gene>